<feature type="compositionally biased region" description="Basic and acidic residues" evidence="1">
    <location>
        <begin position="86"/>
        <end position="101"/>
    </location>
</feature>
<feature type="compositionally biased region" description="Basic and acidic residues" evidence="1">
    <location>
        <begin position="553"/>
        <end position="563"/>
    </location>
</feature>
<dbReference type="InterPro" id="IPR011022">
    <property type="entry name" value="Arrestin_C-like"/>
</dbReference>
<dbReference type="InterPro" id="IPR014756">
    <property type="entry name" value="Ig_E-set"/>
</dbReference>
<dbReference type="EMBL" id="JAKLMC020000007">
    <property type="protein sequence ID" value="KAK5955066.1"/>
    <property type="molecule type" value="Genomic_DNA"/>
</dbReference>
<accession>A0AAN8EW88</accession>
<feature type="domain" description="Arrestin C-terminal-like" evidence="2">
    <location>
        <begin position="340"/>
        <end position="488"/>
    </location>
</feature>
<feature type="compositionally biased region" description="Basic and acidic residues" evidence="1">
    <location>
        <begin position="53"/>
        <end position="67"/>
    </location>
</feature>
<protein>
    <recommendedName>
        <fullName evidence="2">Arrestin C-terminal-like domain-containing protein</fullName>
    </recommendedName>
</protein>
<proteinExistence type="predicted"/>
<feature type="region of interest" description="Disordered" evidence="1">
    <location>
        <begin position="1"/>
        <end position="185"/>
    </location>
</feature>
<evidence type="ECO:0000259" key="2">
    <source>
        <dbReference type="SMART" id="SM01017"/>
    </source>
</evidence>
<feature type="compositionally biased region" description="Basic and acidic residues" evidence="1">
    <location>
        <begin position="803"/>
        <end position="816"/>
    </location>
</feature>
<sequence length="839" mass="93766">MMKTPSTARKSDTFLRAKSSTQSRASESTVRPKLVSSAQHARIESESSTSTEALRERLSRLFNEDAKPKKRKSTDLASAINITSAEHQKPDTEANHNEKRKGSISGLRSGTASVHSLPLKDVPDRKSSLATSRQASLQDFPSWRLPGPAAAGRFVPPRGRAESPIKRSVAKDAVSSDALRPSPSRTFIRPSPPLKLLDHGNLTHRRLQLSTDLKAPLFVFLALASELFDEKHPPPPTICASREAEKGPELFWKTKPGIASIPFCINLPLNLGPPPYTSKHASIRYVLLPTLVLKAGEKRSVVSQLCSIQMLTVFDPHKALASLPKPLIAMESLDLPNIPGPQSVKLTAGLHRQTWVSGNSVFVDIHIINKSQRTLRKLELQLQRSTLWYEHAAAGTGDKNANHLRLPKKQDHDIVNSTVVKKATKEWKGTPPNTSEIRTCHIQIPQGHVTVSTGRFFEVRYFLNIIVNVAIFRSLMVQLPITLIHMNSLDIMPNALAQVAASIEAKRSKTLPQDPSHLLYQPYHQGQAFVAPQKRSLEQARKRRGSTSSAGLEELKRELDTSPRKHKYHHQFHKPHKSDMTGLVARPSLEPTGHHHGKHSLDIDCYHCHLLHVEHDGRPATGRSQAGPKLPRLQVSTSGLGFTETEFSDFSSSDPPLKKVMLSEQERRMVSQQRELQKRKEYNELQRRETAAGRRRSSERRSDRQPATNPSALLGDQIRRADPRVLEKRASSRKRSKTLESALHPAVNPNVQREPTSARRRANTGSDLYKGPLIPPEQFYHGVTFPQDPPGLKRISSKKRGKMPADESGPKREKQLNRSQSRHRAGAGLERTNTDYLMR</sequence>
<feature type="compositionally biased region" description="Polar residues" evidence="1">
    <location>
        <begin position="128"/>
        <end position="139"/>
    </location>
</feature>
<dbReference type="Proteomes" id="UP001316803">
    <property type="component" value="Unassembled WGS sequence"/>
</dbReference>
<dbReference type="Gene3D" id="2.60.40.640">
    <property type="match status" value="1"/>
</dbReference>
<feature type="compositionally biased region" description="Basic residues" evidence="1">
    <location>
        <begin position="564"/>
        <end position="576"/>
    </location>
</feature>
<dbReference type="Pfam" id="PF02752">
    <property type="entry name" value="Arrestin_C"/>
    <property type="match status" value="1"/>
</dbReference>
<dbReference type="AlphaFoldDB" id="A0AAN8EW88"/>
<feature type="compositionally biased region" description="Polar residues" evidence="1">
    <location>
        <begin position="18"/>
        <end position="29"/>
    </location>
</feature>
<dbReference type="SUPFAM" id="SSF81296">
    <property type="entry name" value="E set domains"/>
    <property type="match status" value="1"/>
</dbReference>
<comment type="caution">
    <text evidence="3">The sequence shown here is derived from an EMBL/GenBank/DDBJ whole genome shotgun (WGS) entry which is preliminary data.</text>
</comment>
<keyword evidence="4" id="KW-1185">Reference proteome</keyword>
<evidence type="ECO:0000313" key="4">
    <source>
        <dbReference type="Proteomes" id="UP001316803"/>
    </source>
</evidence>
<evidence type="ECO:0000256" key="1">
    <source>
        <dbReference type="SAM" id="MobiDB-lite"/>
    </source>
</evidence>
<feature type="region of interest" description="Disordered" evidence="1">
    <location>
        <begin position="534"/>
        <end position="582"/>
    </location>
</feature>
<name>A0AAN8EW88_9EURO</name>
<gene>
    <name evidence="3" type="ORF">OHC33_003745</name>
</gene>
<dbReference type="InterPro" id="IPR014752">
    <property type="entry name" value="Arrestin-like_C"/>
</dbReference>
<feature type="compositionally biased region" description="Basic and acidic residues" evidence="1">
    <location>
        <begin position="665"/>
        <end position="692"/>
    </location>
</feature>
<reference evidence="3 4" key="1">
    <citation type="submission" date="2022-12" db="EMBL/GenBank/DDBJ databases">
        <title>Genomic features and morphological characterization of a novel Knufia sp. strain isolated from spacecraft assembly facility.</title>
        <authorList>
            <person name="Teixeira M."/>
            <person name="Chander A.M."/>
            <person name="Stajich J.E."/>
            <person name="Venkateswaran K."/>
        </authorList>
    </citation>
    <scope>NUCLEOTIDE SEQUENCE [LARGE SCALE GENOMIC DNA]</scope>
    <source>
        <strain evidence="3 4">FJI-L2-BK-P2</strain>
    </source>
</reference>
<dbReference type="SMART" id="SM01017">
    <property type="entry name" value="Arrestin_C"/>
    <property type="match status" value="1"/>
</dbReference>
<feature type="region of interest" description="Disordered" evidence="1">
    <location>
        <begin position="665"/>
        <end position="839"/>
    </location>
</feature>
<organism evidence="3 4">
    <name type="scientific">Knufia fluminis</name>
    <dbReference type="NCBI Taxonomy" id="191047"/>
    <lineage>
        <taxon>Eukaryota</taxon>
        <taxon>Fungi</taxon>
        <taxon>Dikarya</taxon>
        <taxon>Ascomycota</taxon>
        <taxon>Pezizomycotina</taxon>
        <taxon>Eurotiomycetes</taxon>
        <taxon>Chaetothyriomycetidae</taxon>
        <taxon>Chaetothyriales</taxon>
        <taxon>Trichomeriaceae</taxon>
        <taxon>Knufia</taxon>
    </lineage>
</organism>
<evidence type="ECO:0000313" key="3">
    <source>
        <dbReference type="EMBL" id="KAK5955066.1"/>
    </source>
</evidence>
<feature type="compositionally biased region" description="Basic and acidic residues" evidence="1">
    <location>
        <begin position="717"/>
        <end position="730"/>
    </location>
</feature>